<organism evidence="1 2">
    <name type="scientific">Cyclobacterium qasimii M12-11B</name>
    <dbReference type="NCBI Taxonomy" id="641524"/>
    <lineage>
        <taxon>Bacteria</taxon>
        <taxon>Pseudomonadati</taxon>
        <taxon>Bacteroidota</taxon>
        <taxon>Cytophagia</taxon>
        <taxon>Cytophagales</taxon>
        <taxon>Cyclobacteriaceae</taxon>
        <taxon>Cyclobacterium</taxon>
    </lineage>
</organism>
<evidence type="ECO:0000313" key="1">
    <source>
        <dbReference type="EMBL" id="EPR67631.1"/>
    </source>
</evidence>
<name>S7VCC5_9BACT</name>
<dbReference type="EMBL" id="ATNM01000116">
    <property type="protein sequence ID" value="EPR67631.1"/>
    <property type="molecule type" value="Genomic_DNA"/>
</dbReference>
<accession>S7VCC5</accession>
<dbReference type="Proteomes" id="UP000014974">
    <property type="component" value="Unassembled WGS sequence"/>
</dbReference>
<protein>
    <submittedName>
        <fullName evidence="1">Uncharacterized protein</fullName>
    </submittedName>
</protein>
<evidence type="ECO:0000313" key="2">
    <source>
        <dbReference type="Proteomes" id="UP000014974"/>
    </source>
</evidence>
<proteinExistence type="predicted"/>
<reference evidence="1 2" key="1">
    <citation type="journal article" date="2013" name="Genome Announc.">
        <title>Draft Genome Sequence of Cyclobacterium qasimii Strain M12-11BT, Isolated from Arctic Marine Sediment.</title>
        <authorList>
            <person name="Shivaji S."/>
            <person name="Ara S."/>
            <person name="Singh A."/>
            <person name="Kumar Pinnaka A."/>
        </authorList>
    </citation>
    <scope>NUCLEOTIDE SEQUENCE [LARGE SCALE GENOMIC DNA]</scope>
    <source>
        <strain evidence="1 2">M12-11B</strain>
    </source>
</reference>
<comment type="caution">
    <text evidence="1">The sequence shown here is derived from an EMBL/GenBank/DDBJ whole genome shotgun (WGS) entry which is preliminary data.</text>
</comment>
<sequence>MSTWVNFETELRKFDPYQIHVFAQTPERVYFALTLKSF</sequence>
<dbReference type="AlphaFoldDB" id="S7VCC5"/>
<gene>
    <name evidence="1" type="ORF">ADICYQ_3271</name>
</gene>
<dbReference type="STRING" id="641524.ADICYQ_3271"/>